<dbReference type="EMBL" id="JASGXD010000010">
    <property type="protein sequence ID" value="KAK6003313.1"/>
    <property type="molecule type" value="Genomic_DNA"/>
</dbReference>
<feature type="compositionally biased region" description="Polar residues" evidence="1">
    <location>
        <begin position="192"/>
        <end position="202"/>
    </location>
</feature>
<protein>
    <recommendedName>
        <fullName evidence="4">Alpha/beta-hydrolase</fullName>
    </recommendedName>
</protein>
<feature type="compositionally biased region" description="Low complexity" evidence="1">
    <location>
        <begin position="267"/>
        <end position="281"/>
    </location>
</feature>
<proteinExistence type="predicted"/>
<evidence type="ECO:0008006" key="4">
    <source>
        <dbReference type="Google" id="ProtNLM"/>
    </source>
</evidence>
<dbReference type="Proteomes" id="UP001341245">
    <property type="component" value="Unassembled WGS sequence"/>
</dbReference>
<gene>
    <name evidence="2" type="ORF">QM012_001158</name>
</gene>
<feature type="region of interest" description="Disordered" evidence="1">
    <location>
        <begin position="257"/>
        <end position="284"/>
    </location>
</feature>
<dbReference type="InterPro" id="IPR029058">
    <property type="entry name" value="AB_hydrolase_fold"/>
</dbReference>
<dbReference type="Gene3D" id="3.40.50.1820">
    <property type="entry name" value="alpha/beta hydrolase"/>
    <property type="match status" value="2"/>
</dbReference>
<organism evidence="2 3">
    <name type="scientific">Aureobasidium pullulans</name>
    <name type="common">Black yeast</name>
    <name type="synonym">Pullularia pullulans</name>
    <dbReference type="NCBI Taxonomy" id="5580"/>
    <lineage>
        <taxon>Eukaryota</taxon>
        <taxon>Fungi</taxon>
        <taxon>Dikarya</taxon>
        <taxon>Ascomycota</taxon>
        <taxon>Pezizomycotina</taxon>
        <taxon>Dothideomycetes</taxon>
        <taxon>Dothideomycetidae</taxon>
        <taxon>Dothideales</taxon>
        <taxon>Saccotheciaceae</taxon>
        <taxon>Aureobasidium</taxon>
    </lineage>
</organism>
<feature type="compositionally biased region" description="Basic residues" evidence="1">
    <location>
        <begin position="257"/>
        <end position="266"/>
    </location>
</feature>
<dbReference type="PANTHER" id="PTHR42103">
    <property type="entry name" value="ALPHA/BETA-HYDROLASES SUPERFAMILY PROTEIN"/>
    <property type="match status" value="1"/>
</dbReference>
<reference evidence="2 3" key="1">
    <citation type="submission" date="2023-11" db="EMBL/GenBank/DDBJ databases">
        <title>Draft genome sequence and annotation of the polyextremotolerant black yeast-like fungus Aureobasidium pullulans NRRL 62042.</title>
        <authorList>
            <person name="Dielentheis-Frenken M.R.E."/>
            <person name="Wibberg D."/>
            <person name="Blank L.M."/>
            <person name="Tiso T."/>
        </authorList>
    </citation>
    <scope>NUCLEOTIDE SEQUENCE [LARGE SCALE GENOMIC DNA]</scope>
    <source>
        <strain evidence="2 3">NRRL 62042</strain>
    </source>
</reference>
<evidence type="ECO:0000313" key="3">
    <source>
        <dbReference type="Proteomes" id="UP001341245"/>
    </source>
</evidence>
<keyword evidence="3" id="KW-1185">Reference proteome</keyword>
<accession>A0ABR0TFW5</accession>
<sequence length="413" mass="45512">MTDDTPAYCFTIPSVGDGTLLDCRIYHPVSLQDAQSAQRYMRKAALIAHPYAPLGGSMDDAVVTMVVDQLLDLDFVVGTFNFRGAANSDGNTSWSGKAERDDYIAVAGHLIFYINQIHTSRTDDTSSAQSPTTSVPSMASEHITLVLGGYSYGSLVVTHLPPTSEILAMFRETQASTWVSDILKRAKELAQQTNTTLSNQVDTRGRVPDPSARRQHKRQSSSQHSIVYGGSDSPSPADRHSTDFVHKGMEMPARIKHAMHRKHKHSSPSTRTLSSNSSERTMSTGNVPALDSLPHVLTHYLLISPLLPPLSNFLALSTSSLMFWRHADHIPHNLVQHPTLVVFGTKDVFTSSHKLDVWCKKMDALSSQAAGSNGKSCFTWKKVEGAGHFWREHGVEAQLTDSLREWVHEAVIQ</sequence>
<dbReference type="SUPFAM" id="SSF53474">
    <property type="entry name" value="alpha/beta-Hydrolases"/>
    <property type="match status" value="1"/>
</dbReference>
<evidence type="ECO:0000256" key="1">
    <source>
        <dbReference type="SAM" id="MobiDB-lite"/>
    </source>
</evidence>
<evidence type="ECO:0000313" key="2">
    <source>
        <dbReference type="EMBL" id="KAK6003313.1"/>
    </source>
</evidence>
<name>A0ABR0TFW5_AURPU</name>
<dbReference type="PANTHER" id="PTHR42103:SF2">
    <property type="entry name" value="AB HYDROLASE-1 DOMAIN-CONTAINING PROTEIN"/>
    <property type="match status" value="1"/>
</dbReference>
<feature type="region of interest" description="Disordered" evidence="1">
    <location>
        <begin position="192"/>
        <end position="243"/>
    </location>
</feature>
<comment type="caution">
    <text evidence="2">The sequence shown here is derived from an EMBL/GenBank/DDBJ whole genome shotgun (WGS) entry which is preliminary data.</text>
</comment>